<feature type="transmembrane region" description="Helical" evidence="6">
    <location>
        <begin position="44"/>
        <end position="62"/>
    </location>
</feature>
<organism evidence="7 8">
    <name type="scientific">Tegillarca granosa</name>
    <name type="common">Malaysian cockle</name>
    <name type="synonym">Anadara granosa</name>
    <dbReference type="NCBI Taxonomy" id="220873"/>
    <lineage>
        <taxon>Eukaryota</taxon>
        <taxon>Metazoa</taxon>
        <taxon>Spiralia</taxon>
        <taxon>Lophotrochozoa</taxon>
        <taxon>Mollusca</taxon>
        <taxon>Bivalvia</taxon>
        <taxon>Autobranchia</taxon>
        <taxon>Pteriomorphia</taxon>
        <taxon>Arcoida</taxon>
        <taxon>Arcoidea</taxon>
        <taxon>Arcidae</taxon>
        <taxon>Tegillarca</taxon>
    </lineage>
</organism>
<evidence type="ECO:0000256" key="4">
    <source>
        <dbReference type="ARBA" id="ARBA00022989"/>
    </source>
</evidence>
<comment type="subcellular location">
    <subcellularLocation>
        <location evidence="1">Membrane</location>
        <topology evidence="1">Multi-pass membrane protein</topology>
    </subcellularLocation>
</comment>
<accession>A0ABQ9FCN1</accession>
<keyword evidence="3 6" id="KW-0812">Transmembrane</keyword>
<dbReference type="InterPro" id="IPR026572">
    <property type="entry name" value="TMEM267"/>
</dbReference>
<evidence type="ECO:0000256" key="3">
    <source>
        <dbReference type="ARBA" id="ARBA00022692"/>
    </source>
</evidence>
<evidence type="ECO:0000313" key="7">
    <source>
        <dbReference type="EMBL" id="KAJ8313410.1"/>
    </source>
</evidence>
<reference evidence="7 8" key="1">
    <citation type="submission" date="2022-12" db="EMBL/GenBank/DDBJ databases">
        <title>Chromosome-level genome of Tegillarca granosa.</title>
        <authorList>
            <person name="Kim J."/>
        </authorList>
    </citation>
    <scope>NUCLEOTIDE SEQUENCE [LARGE SCALE GENOMIC DNA]</scope>
    <source>
        <strain evidence="7">Teg-2019</strain>
        <tissue evidence="7">Adductor muscle</tissue>
    </source>
</reference>
<feature type="transmembrane region" description="Helical" evidence="6">
    <location>
        <begin position="82"/>
        <end position="101"/>
    </location>
</feature>
<dbReference type="PANTHER" id="PTHR13628:SF1">
    <property type="entry name" value="TRANSMEMBRANE PROTEIN 267"/>
    <property type="match status" value="1"/>
</dbReference>
<keyword evidence="5 6" id="KW-0472">Membrane</keyword>
<dbReference type="EMBL" id="JARBDR010000367">
    <property type="protein sequence ID" value="KAJ8313410.1"/>
    <property type="molecule type" value="Genomic_DNA"/>
</dbReference>
<dbReference type="Proteomes" id="UP001217089">
    <property type="component" value="Unassembled WGS sequence"/>
</dbReference>
<proteinExistence type="predicted"/>
<sequence>MMSYLPLYLKSQHLNAILDNMVHGMVGFFSWAVVIGMQLKCKDILQCILCLLLACLVDVDHFLAAGSLRLKDALSLPARPPFHATTIIPVITAFLYIISMLFPVQSNIYLICFTFFIAWTSHHIRDSTRRGLWLPPFGSTPSLPYTLYICLILILPLLVRIIFILRETPIRHHIHTI</sequence>
<evidence type="ECO:0000256" key="2">
    <source>
        <dbReference type="ARBA" id="ARBA00013977"/>
    </source>
</evidence>
<protein>
    <recommendedName>
        <fullName evidence="2">Transmembrane protein 267</fullName>
    </recommendedName>
</protein>
<feature type="transmembrane region" description="Helical" evidence="6">
    <location>
        <begin position="108"/>
        <end position="125"/>
    </location>
</feature>
<keyword evidence="8" id="KW-1185">Reference proteome</keyword>
<evidence type="ECO:0000256" key="6">
    <source>
        <dbReference type="SAM" id="Phobius"/>
    </source>
</evidence>
<evidence type="ECO:0000256" key="5">
    <source>
        <dbReference type="ARBA" id="ARBA00023136"/>
    </source>
</evidence>
<feature type="transmembrane region" description="Helical" evidence="6">
    <location>
        <begin position="20"/>
        <end position="37"/>
    </location>
</feature>
<dbReference type="PANTHER" id="PTHR13628">
    <property type="entry name" value="TRANSMEMBRANE PROTEIN 267"/>
    <property type="match status" value="1"/>
</dbReference>
<comment type="caution">
    <text evidence="7">The sequence shown here is derived from an EMBL/GenBank/DDBJ whole genome shotgun (WGS) entry which is preliminary data.</text>
</comment>
<evidence type="ECO:0000313" key="8">
    <source>
        <dbReference type="Proteomes" id="UP001217089"/>
    </source>
</evidence>
<keyword evidence="4 6" id="KW-1133">Transmembrane helix</keyword>
<feature type="transmembrane region" description="Helical" evidence="6">
    <location>
        <begin position="145"/>
        <end position="165"/>
    </location>
</feature>
<evidence type="ECO:0000256" key="1">
    <source>
        <dbReference type="ARBA" id="ARBA00004141"/>
    </source>
</evidence>
<gene>
    <name evidence="7" type="ORF">KUTeg_009038</name>
</gene>
<name>A0ABQ9FCN1_TEGGR</name>